<keyword evidence="2" id="KW-0663">Pyridoxal phosphate</keyword>
<dbReference type="CDD" id="cd00609">
    <property type="entry name" value="AAT_like"/>
    <property type="match status" value="1"/>
</dbReference>
<reference evidence="8 9" key="1">
    <citation type="submission" date="2023-08" db="EMBL/GenBank/DDBJ databases">
        <title>Complete Genome Sequence of Pseudomonas entomophila TVIN A01.</title>
        <authorList>
            <person name="Shelke T."/>
            <person name="Mahar N.S."/>
            <person name="Gupta I."/>
            <person name="Gupta V."/>
        </authorList>
    </citation>
    <scope>NUCLEOTIDE SEQUENCE [LARGE SCALE GENOMIC DNA]</scope>
    <source>
        <strain evidence="8 9">TVIN-A01</strain>
    </source>
</reference>
<dbReference type="InterPro" id="IPR015424">
    <property type="entry name" value="PyrdxlP-dep_Trfase"/>
</dbReference>
<dbReference type="Gene3D" id="3.40.640.10">
    <property type="entry name" value="Type I PLP-dependent aspartate aminotransferase-like (Major domain)"/>
    <property type="match status" value="1"/>
</dbReference>
<evidence type="ECO:0000313" key="8">
    <source>
        <dbReference type="EMBL" id="WMW04042.1"/>
    </source>
</evidence>
<keyword evidence="4" id="KW-0238">DNA-binding</keyword>
<evidence type="ECO:0000256" key="3">
    <source>
        <dbReference type="ARBA" id="ARBA00023015"/>
    </source>
</evidence>
<gene>
    <name evidence="8" type="ORF">RAH46_17085</name>
</gene>
<keyword evidence="8" id="KW-0808">Transferase</keyword>
<dbReference type="CDD" id="cd07377">
    <property type="entry name" value="WHTH_GntR"/>
    <property type="match status" value="1"/>
</dbReference>
<dbReference type="PROSITE" id="PS50949">
    <property type="entry name" value="HTH_GNTR"/>
    <property type="match status" value="1"/>
</dbReference>
<dbReference type="Pfam" id="PF00392">
    <property type="entry name" value="GntR"/>
    <property type="match status" value="1"/>
</dbReference>
<keyword evidence="3" id="KW-0805">Transcription regulation</keyword>
<dbReference type="GO" id="GO:0008483">
    <property type="term" value="F:transaminase activity"/>
    <property type="evidence" value="ECO:0007669"/>
    <property type="project" value="UniProtKB-KW"/>
</dbReference>
<dbReference type="PRINTS" id="PR00035">
    <property type="entry name" value="HTHGNTR"/>
</dbReference>
<dbReference type="InterPro" id="IPR000524">
    <property type="entry name" value="Tscrpt_reg_HTH_GntR"/>
</dbReference>
<dbReference type="Gene3D" id="1.10.10.10">
    <property type="entry name" value="Winged helix-like DNA-binding domain superfamily/Winged helix DNA-binding domain"/>
    <property type="match status" value="1"/>
</dbReference>
<dbReference type="SUPFAM" id="SSF46785">
    <property type="entry name" value="Winged helix' DNA-binding domain"/>
    <property type="match status" value="1"/>
</dbReference>
<evidence type="ECO:0000256" key="4">
    <source>
        <dbReference type="ARBA" id="ARBA00023125"/>
    </source>
</evidence>
<proteinExistence type="inferred from homology"/>
<keyword evidence="9" id="KW-1185">Reference proteome</keyword>
<evidence type="ECO:0000256" key="5">
    <source>
        <dbReference type="ARBA" id="ARBA00023163"/>
    </source>
</evidence>
<dbReference type="InterPro" id="IPR036390">
    <property type="entry name" value="WH_DNA-bd_sf"/>
</dbReference>
<dbReference type="PANTHER" id="PTHR46577:SF1">
    <property type="entry name" value="HTH-TYPE TRANSCRIPTIONAL REGULATORY PROTEIN GABR"/>
    <property type="match status" value="1"/>
</dbReference>
<keyword evidence="5" id="KW-0804">Transcription</keyword>
<evidence type="ECO:0000313" key="9">
    <source>
        <dbReference type="Proteomes" id="UP001183127"/>
    </source>
</evidence>
<accession>A0ABY9QJ63</accession>
<evidence type="ECO:0000256" key="1">
    <source>
        <dbReference type="ARBA" id="ARBA00005384"/>
    </source>
</evidence>
<keyword evidence="8" id="KW-0032">Aminotransferase</keyword>
<dbReference type="RefSeq" id="WP_011533582.1">
    <property type="nucleotide sequence ID" value="NZ_CP132921.1"/>
</dbReference>
<comment type="similarity">
    <text evidence="1">In the C-terminal section; belongs to the class-I pyridoxal-phosphate-dependent aminotransferase family.</text>
</comment>
<dbReference type="SMART" id="SM00345">
    <property type="entry name" value="HTH_GNTR"/>
    <property type="match status" value="1"/>
</dbReference>
<dbReference type="InterPro" id="IPR004839">
    <property type="entry name" value="Aminotransferase_I/II_large"/>
</dbReference>
<dbReference type="Proteomes" id="UP001183127">
    <property type="component" value="Chromosome"/>
</dbReference>
<dbReference type="Pfam" id="PF00155">
    <property type="entry name" value="Aminotran_1_2"/>
    <property type="match status" value="1"/>
</dbReference>
<evidence type="ECO:0000256" key="2">
    <source>
        <dbReference type="ARBA" id="ARBA00022898"/>
    </source>
</evidence>
<evidence type="ECO:0000256" key="6">
    <source>
        <dbReference type="SAM" id="MobiDB-lite"/>
    </source>
</evidence>
<dbReference type="InterPro" id="IPR051446">
    <property type="entry name" value="HTH_trans_reg/aminotransferase"/>
</dbReference>
<dbReference type="EMBL" id="CP132921">
    <property type="protein sequence ID" value="WMW04042.1"/>
    <property type="molecule type" value="Genomic_DNA"/>
</dbReference>
<dbReference type="PANTHER" id="PTHR46577">
    <property type="entry name" value="HTH-TYPE TRANSCRIPTIONAL REGULATORY PROTEIN GABR"/>
    <property type="match status" value="1"/>
</dbReference>
<organism evidence="8 9">
    <name type="scientific">Pseudomonas entomophila</name>
    <dbReference type="NCBI Taxonomy" id="312306"/>
    <lineage>
        <taxon>Bacteria</taxon>
        <taxon>Pseudomonadati</taxon>
        <taxon>Pseudomonadota</taxon>
        <taxon>Gammaproteobacteria</taxon>
        <taxon>Pseudomonadales</taxon>
        <taxon>Pseudomonadaceae</taxon>
        <taxon>Pseudomonas</taxon>
    </lineage>
</organism>
<dbReference type="GeneID" id="32805556"/>
<feature type="domain" description="HTH gntR-type" evidence="7">
    <location>
        <begin position="20"/>
        <end position="88"/>
    </location>
</feature>
<protein>
    <submittedName>
        <fullName evidence="8">PLP-dependent aminotransferase family protein</fullName>
    </submittedName>
</protein>
<dbReference type="InterPro" id="IPR015421">
    <property type="entry name" value="PyrdxlP-dep_Trfase_major"/>
</dbReference>
<dbReference type="InterPro" id="IPR036388">
    <property type="entry name" value="WH-like_DNA-bd_sf"/>
</dbReference>
<evidence type="ECO:0000259" key="7">
    <source>
        <dbReference type="PROSITE" id="PS50949"/>
    </source>
</evidence>
<feature type="region of interest" description="Disordered" evidence="6">
    <location>
        <begin position="1"/>
        <end position="22"/>
    </location>
</feature>
<dbReference type="SUPFAM" id="SSF53383">
    <property type="entry name" value="PLP-dependent transferases"/>
    <property type="match status" value="1"/>
</dbReference>
<name>A0ABY9QJ63_9PSED</name>
<sequence>MSRGKTALPLDLPLPSTPGLGKQQGAYQALRDAILERRLLAGAALPSSRTLATRWGLSRGTLEVVFDRLRSEGYIERRSGSGSRVCAMVPEHLLGVDNATPALAASGVPSPLETRVRAGVPFVARLPDPALFPPRQWAQLLSQSLNCASPDQLAHAPAQGSPALREQLAGYLAQYRGIACSADDLIITHGIRDCLELVIATLLRPGDIAAVEDPGYPAAAALLRQAGAQVRTLPVDDDGLRSDALPGSGARLLYLTPAHQAPTGATLPVSRRLALLDWAQREQAWIIEDDYDSEFNYNSAPLPALKALDQGDRVIFCGCFNKTLFAGLRVGYLLVPKAWRAALLARVELTGRAVGVVEQLALARLIESGGLLRHLRAARHTYQQRRDALAVVLQQHAPGRFILHGDHAGLHCLLRLPAGSDAEQLCQRAAEIGLHLQPLQRFCIDARPPSALVIGYASLTLAQVRHAGRQLAKLLLEN</sequence>